<dbReference type="EMBL" id="LT629701">
    <property type="protein sequence ID" value="SDN70720.1"/>
    <property type="molecule type" value="Genomic_DNA"/>
</dbReference>
<reference evidence="1 2" key="1">
    <citation type="submission" date="2016-10" db="EMBL/GenBank/DDBJ databases">
        <authorList>
            <person name="de Groot N.N."/>
        </authorList>
    </citation>
    <scope>NUCLEOTIDE SEQUENCE [LARGE SCALE GENOMIC DNA]</scope>
    <source>
        <strain evidence="1 2">DSM 44149</strain>
    </source>
</reference>
<dbReference type="AlphaFoldDB" id="A0A1H0DKM7"/>
<accession>A0A1H0DKM7</accession>
<evidence type="ECO:0000313" key="2">
    <source>
        <dbReference type="Proteomes" id="UP000183376"/>
    </source>
</evidence>
<protein>
    <submittedName>
        <fullName evidence="1">Uncharacterized protein</fullName>
    </submittedName>
</protein>
<name>A0A1H0DKM7_ALLAB</name>
<dbReference type="STRING" id="211114.SAMN04489726_7864"/>
<sequence length="152" mass="16278">MSSARDDVRAYWEGGAFVAFNSYVEHVLKVMDDTAEVMRSMSKLNLDVLETTVNTYNSGINFIGECAQALLSAAASVAQNLLNLVGATCSAILEALSKFVGAVTELMIARNRSMMGYAKTGIALKQAAINLRVPDPIPSSVGDSGNWKVGRR</sequence>
<evidence type="ECO:0000313" key="1">
    <source>
        <dbReference type="EMBL" id="SDN70720.1"/>
    </source>
</evidence>
<keyword evidence="2" id="KW-1185">Reference proteome</keyword>
<proteinExistence type="predicted"/>
<dbReference type="Proteomes" id="UP000183376">
    <property type="component" value="Chromosome I"/>
</dbReference>
<gene>
    <name evidence="1" type="ORF">SAMN04489726_7864</name>
</gene>
<organism evidence="1 2">
    <name type="scientific">Allokutzneria albata</name>
    <name type="common">Kibdelosporangium albatum</name>
    <dbReference type="NCBI Taxonomy" id="211114"/>
    <lineage>
        <taxon>Bacteria</taxon>
        <taxon>Bacillati</taxon>
        <taxon>Actinomycetota</taxon>
        <taxon>Actinomycetes</taxon>
        <taxon>Pseudonocardiales</taxon>
        <taxon>Pseudonocardiaceae</taxon>
        <taxon>Allokutzneria</taxon>
    </lineage>
</organism>